<comment type="caution">
    <text evidence="1">The sequence shown here is derived from an EMBL/GenBank/DDBJ whole genome shotgun (WGS) entry which is preliminary data.</text>
</comment>
<gene>
    <name evidence="1" type="ORF">PSON_ATCC_30995.1.T0130321</name>
</gene>
<name>A0A8S1L294_9CILI</name>
<dbReference type="OrthoDB" id="297831at2759"/>
<protein>
    <submittedName>
        <fullName evidence="1">Uncharacterized protein</fullName>
    </submittedName>
</protein>
<evidence type="ECO:0000313" key="1">
    <source>
        <dbReference type="EMBL" id="CAD8059533.1"/>
    </source>
</evidence>
<keyword evidence="2" id="KW-1185">Reference proteome</keyword>
<evidence type="ECO:0000313" key="2">
    <source>
        <dbReference type="Proteomes" id="UP000692954"/>
    </source>
</evidence>
<reference evidence="1" key="1">
    <citation type="submission" date="2021-01" db="EMBL/GenBank/DDBJ databases">
        <authorList>
            <consortium name="Genoscope - CEA"/>
            <person name="William W."/>
        </authorList>
    </citation>
    <scope>NUCLEOTIDE SEQUENCE</scope>
</reference>
<dbReference type="AlphaFoldDB" id="A0A8S1L294"/>
<proteinExistence type="predicted"/>
<dbReference type="Proteomes" id="UP000692954">
    <property type="component" value="Unassembled WGS sequence"/>
</dbReference>
<accession>A0A8S1L294</accession>
<dbReference type="EMBL" id="CAJJDN010000013">
    <property type="protein sequence ID" value="CAD8059533.1"/>
    <property type="molecule type" value="Genomic_DNA"/>
</dbReference>
<sequence length="374" mass="43869">MNKTTQYSHNSKKKIKEATQQISQCISTKNYQSVNKLLEEKKRSASLTNSLCQNISKTMPKENKKCFQVNLDFLDTLTIENPTVQELLKQLNIDDQNIDLKQIIRENQEYFHHLKKNCACFKCECCNCKCNYANNAKLVYRSGYNTSYQKSYQFGLSSSTFYTPELNQRYYEQKPIQIPYLEIQSQQRKIFTAHPIQQRYKRQYKKSSASNQFLSTTTYQNMYPDWKDQDPIRKIDAPKHISTHSGIPILTVTSYTKDYAKVRPKTSNLSASDIKQMQYHQTYAQITPNYFETTYNSDFKKQQQNNFVVSKTEPNIEVYVPLRGLSYDTVTKRAFQNGQIITECQGTKMKKILKLRNQSASMLNAYLNEIYQKQ</sequence>
<organism evidence="1 2">
    <name type="scientific">Paramecium sonneborni</name>
    <dbReference type="NCBI Taxonomy" id="65129"/>
    <lineage>
        <taxon>Eukaryota</taxon>
        <taxon>Sar</taxon>
        <taxon>Alveolata</taxon>
        <taxon>Ciliophora</taxon>
        <taxon>Intramacronucleata</taxon>
        <taxon>Oligohymenophorea</taxon>
        <taxon>Peniculida</taxon>
        <taxon>Parameciidae</taxon>
        <taxon>Paramecium</taxon>
    </lineage>
</organism>